<reference evidence="1 2" key="1">
    <citation type="journal article" date="2019" name="Microbiol. Resour. Announc.">
        <title>Complete Genome Sequence of Halomonas sulfidaeris Strain Esulfide1 Isolated from a Metal Sulfide Rock at a Depth of 2,200 Meters, Obtained Using Nanopore Sequencing.</title>
        <authorList>
            <person name="Saito M."/>
            <person name="Nishigata A."/>
            <person name="Galipon J."/>
            <person name="Arakawa K."/>
        </authorList>
    </citation>
    <scope>NUCLEOTIDE SEQUENCE [LARGE SCALE GENOMIC DNA]</scope>
    <source>
        <strain evidence="1 2">ATCC BAA-803</strain>
    </source>
</reference>
<dbReference type="SUPFAM" id="SSF53850">
    <property type="entry name" value="Periplasmic binding protein-like II"/>
    <property type="match status" value="1"/>
</dbReference>
<organism evidence="1 2">
    <name type="scientific">Vreelandella sulfidaeris</name>
    <dbReference type="NCBI Taxonomy" id="115553"/>
    <lineage>
        <taxon>Bacteria</taxon>
        <taxon>Pseudomonadati</taxon>
        <taxon>Pseudomonadota</taxon>
        <taxon>Gammaproteobacteria</taxon>
        <taxon>Oceanospirillales</taxon>
        <taxon>Halomonadaceae</taxon>
        <taxon>Vreelandella</taxon>
    </lineage>
</organism>
<dbReference type="Proteomes" id="UP000320231">
    <property type="component" value="Chromosome"/>
</dbReference>
<gene>
    <name evidence="1" type="ORF">HSBAA_48370</name>
</gene>
<dbReference type="Gene3D" id="3.40.190.10">
    <property type="entry name" value="Periplasmic binding protein-like II"/>
    <property type="match status" value="1"/>
</dbReference>
<dbReference type="AlphaFoldDB" id="A0A455UFS3"/>
<name>A0A455UFS3_9GAMM</name>
<dbReference type="KEGG" id="hsr:HSBAA_48370"/>
<evidence type="ECO:0000313" key="2">
    <source>
        <dbReference type="Proteomes" id="UP000320231"/>
    </source>
</evidence>
<dbReference type="EMBL" id="AP019514">
    <property type="protein sequence ID" value="BBI63531.1"/>
    <property type="molecule type" value="Genomic_DNA"/>
</dbReference>
<evidence type="ECO:0000313" key="1">
    <source>
        <dbReference type="EMBL" id="BBI63531.1"/>
    </source>
</evidence>
<proteinExistence type="predicted"/>
<accession>A0A455UFS3</accession>
<sequence length="77" mass="8395">MVREDSDHYKVSDIEGKSITYGYTAQPTLRFQVDGILAAGGLYIEDMETHMVPSVPNGVDDLIAGNVDVAFFSLAGW</sequence>
<protein>
    <submittedName>
        <fullName evidence="1">Uncharacterized protein</fullName>
    </submittedName>
</protein>